<sequence>MSRAVYACRGPLSTFDDTLSELRVFRTIFARFCSEERKNVANYHSKLNCSSMRHPIPNCDDSPREQNCTIWQTCEGSISCGDLKEDTTVCLGKDHDDGHMYEWYAPSKEFKESTCALFHPFRKWEKVDSRVSAPLLLSVTKLERICLSCQCVCNERTYYVSTEVTETDWQKSMVVVGARLAISNDTLFLEVQQGRVSKSGTIYTNDTKWLTPTIGHREKISLETRVAFNLTRVALPQGRVLTGLGLVQRMVDRTSVIGIRVSSQVYNSALGELLSTTAAALNKSVSDQSESEHKNGKSSSHVTQSPPLHSGLGTYVELTVSDGLDGGRSSIPYIDTQKVIPNPLTPLAGAGLYWKEGGISGGFIGVELLTYNILPFLHETSREADL</sequence>
<accession>A0ACC2NTM0</accession>
<name>A0ACC2NTM0_9HYME</name>
<organism evidence="1 2">
    <name type="scientific">Eretmocerus hayati</name>
    <dbReference type="NCBI Taxonomy" id="131215"/>
    <lineage>
        <taxon>Eukaryota</taxon>
        <taxon>Metazoa</taxon>
        <taxon>Ecdysozoa</taxon>
        <taxon>Arthropoda</taxon>
        <taxon>Hexapoda</taxon>
        <taxon>Insecta</taxon>
        <taxon>Pterygota</taxon>
        <taxon>Neoptera</taxon>
        <taxon>Endopterygota</taxon>
        <taxon>Hymenoptera</taxon>
        <taxon>Apocrita</taxon>
        <taxon>Proctotrupomorpha</taxon>
        <taxon>Chalcidoidea</taxon>
        <taxon>Aphelinidae</taxon>
        <taxon>Aphelininae</taxon>
        <taxon>Eretmocerus</taxon>
    </lineage>
</organism>
<dbReference type="Proteomes" id="UP001239111">
    <property type="component" value="Chromosome 3"/>
</dbReference>
<keyword evidence="2" id="KW-1185">Reference proteome</keyword>
<comment type="caution">
    <text evidence="1">The sequence shown here is derived from an EMBL/GenBank/DDBJ whole genome shotgun (WGS) entry which is preliminary data.</text>
</comment>
<gene>
    <name evidence="1" type="ORF">QAD02_005820</name>
</gene>
<reference evidence="1" key="1">
    <citation type="submission" date="2023-04" db="EMBL/GenBank/DDBJ databases">
        <title>A chromosome-level genome assembly of the parasitoid wasp Eretmocerus hayati.</title>
        <authorList>
            <person name="Zhong Y."/>
            <person name="Liu S."/>
            <person name="Liu Y."/>
        </authorList>
    </citation>
    <scope>NUCLEOTIDE SEQUENCE</scope>
    <source>
        <strain evidence="1">ZJU_SS_LIU_2023</strain>
    </source>
</reference>
<dbReference type="EMBL" id="CM056743">
    <property type="protein sequence ID" value="KAJ8674558.1"/>
    <property type="molecule type" value="Genomic_DNA"/>
</dbReference>
<evidence type="ECO:0000313" key="1">
    <source>
        <dbReference type="EMBL" id="KAJ8674558.1"/>
    </source>
</evidence>
<proteinExistence type="predicted"/>
<evidence type="ECO:0000313" key="2">
    <source>
        <dbReference type="Proteomes" id="UP001239111"/>
    </source>
</evidence>
<protein>
    <submittedName>
        <fullName evidence="1">Uncharacterized protein</fullName>
    </submittedName>
</protein>